<keyword evidence="1" id="KW-1133">Transmembrane helix</keyword>
<evidence type="ECO:0000313" key="2">
    <source>
        <dbReference type="EMBL" id="KAF8772822.1"/>
    </source>
</evidence>
<accession>A0A835FU78</accession>
<keyword evidence="1" id="KW-0812">Transmembrane</keyword>
<feature type="transmembrane region" description="Helical" evidence="1">
    <location>
        <begin position="67"/>
        <end position="86"/>
    </location>
</feature>
<name>A0A835FU78_9POAL</name>
<protein>
    <submittedName>
        <fullName evidence="2">Uncharacterized protein</fullName>
    </submittedName>
</protein>
<reference evidence="2" key="1">
    <citation type="submission" date="2020-07" db="EMBL/GenBank/DDBJ databases">
        <title>Genome sequence and genetic diversity analysis of an under-domesticated orphan crop, white fonio (Digitaria exilis).</title>
        <authorList>
            <person name="Bennetzen J.L."/>
            <person name="Chen S."/>
            <person name="Ma X."/>
            <person name="Wang X."/>
            <person name="Yssel A.E.J."/>
            <person name="Chaluvadi S.R."/>
            <person name="Johnson M."/>
            <person name="Gangashetty P."/>
            <person name="Hamidou F."/>
            <person name="Sanogo M.D."/>
            <person name="Zwaenepoel A."/>
            <person name="Wallace J."/>
            <person name="Van De Peer Y."/>
            <person name="Van Deynze A."/>
        </authorList>
    </citation>
    <scope>NUCLEOTIDE SEQUENCE</scope>
    <source>
        <tissue evidence="2">Leaves</tissue>
    </source>
</reference>
<proteinExistence type="predicted"/>
<keyword evidence="1" id="KW-0472">Membrane</keyword>
<dbReference type="Proteomes" id="UP000636709">
    <property type="component" value="Unassembled WGS sequence"/>
</dbReference>
<feature type="transmembrane region" description="Helical" evidence="1">
    <location>
        <begin position="126"/>
        <end position="149"/>
    </location>
</feature>
<keyword evidence="3" id="KW-1185">Reference proteome</keyword>
<organism evidence="2 3">
    <name type="scientific">Digitaria exilis</name>
    <dbReference type="NCBI Taxonomy" id="1010633"/>
    <lineage>
        <taxon>Eukaryota</taxon>
        <taxon>Viridiplantae</taxon>
        <taxon>Streptophyta</taxon>
        <taxon>Embryophyta</taxon>
        <taxon>Tracheophyta</taxon>
        <taxon>Spermatophyta</taxon>
        <taxon>Magnoliopsida</taxon>
        <taxon>Liliopsida</taxon>
        <taxon>Poales</taxon>
        <taxon>Poaceae</taxon>
        <taxon>PACMAD clade</taxon>
        <taxon>Panicoideae</taxon>
        <taxon>Panicodae</taxon>
        <taxon>Paniceae</taxon>
        <taxon>Anthephorinae</taxon>
        <taxon>Digitaria</taxon>
    </lineage>
</organism>
<evidence type="ECO:0000313" key="3">
    <source>
        <dbReference type="Proteomes" id="UP000636709"/>
    </source>
</evidence>
<gene>
    <name evidence="2" type="ORF">HU200_005206</name>
</gene>
<comment type="caution">
    <text evidence="2">The sequence shown here is derived from an EMBL/GenBank/DDBJ whole genome shotgun (WGS) entry which is preliminary data.</text>
</comment>
<dbReference type="AlphaFoldDB" id="A0A835FU78"/>
<sequence length="205" mass="21082">MSSASATATAAPAQAQPSQWRPGLAAPKAVGLLCLASLWVGFAAAGAAAVALVAACDYDEACPVLRVLGAATTRALIFAAALALIAPLLVVRAAFCDGRFRLVLVVNLVMYRQAPQVPAGSMLREAVVRAFLAVFVFVLLGVIGCIVLVGLSPAKGSRTGWIGAMLVVVGEVGSMAICCFIIVPLLALKIWRIKLLPVEISGSNV</sequence>
<evidence type="ECO:0000256" key="1">
    <source>
        <dbReference type="SAM" id="Phobius"/>
    </source>
</evidence>
<feature type="transmembrane region" description="Helical" evidence="1">
    <location>
        <begin position="25"/>
        <end position="55"/>
    </location>
</feature>
<dbReference type="OrthoDB" id="695345at2759"/>
<dbReference type="EMBL" id="JACEFO010000353">
    <property type="protein sequence ID" value="KAF8772822.1"/>
    <property type="molecule type" value="Genomic_DNA"/>
</dbReference>
<feature type="transmembrane region" description="Helical" evidence="1">
    <location>
        <begin position="161"/>
        <end position="188"/>
    </location>
</feature>